<dbReference type="PANTHER" id="PTHR10668:SF105">
    <property type="entry name" value="DEHYDROGENASE-RELATED"/>
    <property type="match status" value="1"/>
</dbReference>
<accession>A0A2V4AYK4</accession>
<proteinExistence type="predicted"/>
<evidence type="ECO:0000313" key="5">
    <source>
        <dbReference type="EMBL" id="PXY26907.1"/>
    </source>
</evidence>
<evidence type="ECO:0000256" key="3">
    <source>
        <dbReference type="ARBA" id="ARBA00040298"/>
    </source>
</evidence>
<gene>
    <name evidence="5" type="ORF">BAY60_10400</name>
</gene>
<dbReference type="Proteomes" id="UP000249915">
    <property type="component" value="Unassembled WGS sequence"/>
</dbReference>
<dbReference type="RefSeq" id="WP_245992444.1">
    <property type="nucleotide sequence ID" value="NZ_MASW01000002.1"/>
</dbReference>
<comment type="caution">
    <text evidence="5">The sequence shown here is derived from an EMBL/GenBank/DDBJ whole genome shotgun (WGS) entry which is preliminary data.</text>
</comment>
<reference evidence="5 6" key="1">
    <citation type="submission" date="2016-07" db="EMBL/GenBank/DDBJ databases">
        <title>Draft genome sequence of Prauserella muralis DSM 45305, isolated from a mould-covered wall in an indoor environment.</title>
        <authorList>
            <person name="Ruckert C."/>
            <person name="Albersmeier A."/>
            <person name="Jiang C.-L."/>
            <person name="Jiang Y."/>
            <person name="Kalinowski J."/>
            <person name="Schneider O."/>
            <person name="Winkler A."/>
            <person name="Zotchev S.B."/>
        </authorList>
    </citation>
    <scope>NUCLEOTIDE SEQUENCE [LARGE SCALE GENOMIC DNA]</scope>
    <source>
        <strain evidence="5 6">DSM 45305</strain>
    </source>
</reference>
<evidence type="ECO:0000256" key="1">
    <source>
        <dbReference type="ARBA" id="ARBA00037217"/>
    </source>
</evidence>
<dbReference type="InterPro" id="IPR036188">
    <property type="entry name" value="FAD/NAD-bd_sf"/>
</dbReference>
<keyword evidence="6" id="KW-1185">Reference proteome</keyword>
<dbReference type="GO" id="GO:0016491">
    <property type="term" value="F:oxidoreductase activity"/>
    <property type="evidence" value="ECO:0007669"/>
    <property type="project" value="InterPro"/>
</dbReference>
<dbReference type="PANTHER" id="PTHR10668">
    <property type="entry name" value="PHYTOENE DEHYDROGENASE"/>
    <property type="match status" value="1"/>
</dbReference>
<name>A0A2V4AYK4_9PSEU</name>
<dbReference type="Pfam" id="PF13450">
    <property type="entry name" value="NAD_binding_8"/>
    <property type="match status" value="1"/>
</dbReference>
<dbReference type="Pfam" id="PF01593">
    <property type="entry name" value="Amino_oxidase"/>
    <property type="match status" value="1"/>
</dbReference>
<dbReference type="EMBL" id="MASW01000002">
    <property type="protein sequence ID" value="PXY26907.1"/>
    <property type="molecule type" value="Genomic_DNA"/>
</dbReference>
<dbReference type="SUPFAM" id="SSF51905">
    <property type="entry name" value="FAD/NAD(P)-binding domain"/>
    <property type="match status" value="1"/>
</dbReference>
<comment type="subunit">
    <text evidence="2">Interacts with COX5B; this interaction may contribute to localize PYROXD2 to the inner face of the inner mitochondrial membrane.</text>
</comment>
<dbReference type="InterPro" id="IPR002937">
    <property type="entry name" value="Amino_oxidase"/>
</dbReference>
<dbReference type="Gene3D" id="3.50.50.60">
    <property type="entry name" value="FAD/NAD(P)-binding domain"/>
    <property type="match status" value="2"/>
</dbReference>
<dbReference type="AlphaFoldDB" id="A0A2V4AYK4"/>
<feature type="domain" description="Amine oxidase" evidence="4">
    <location>
        <begin position="191"/>
        <end position="503"/>
    </location>
</feature>
<sequence length="536" mass="56571">MANAMNAKAETVDAVVVGAGPNGLVAANLLADAGWDVLVLEEQDTPGGAVRTAELTAPGYRNDVCSAFYPLAAASPVVSGLNLGAHGLRWLHAPLALAHVLPDDRSAVISRDLDRTAESVSAFAPADGDAWHAEFASWQRLRAPLLDALFRPFPPVRAGLRLARTLGAAESLRLARLLTMPVRALVHERFQGEGARVLFAGNAQHSDLGPGHAGSAVFGWLLTMLAQDVGFPVPEGGAGRLTDALVDRLTSAGGRVACGRPVTRVHTAAGEAVGVSDATGRMTRARKAVLATVPAPTLYRDLLAEGTLPPRLLRDLRGFHWDDATVKVDWALSGPIPWSNADVRGAGTVHLEADLTGLADYHADLSTGRIPDPPFLLLGQMSTADPSRSPEGTESAWVYTHVPQRLSWDRDALRRFADRLESIVERHAPGFTSRIEARHVQGPDDLHHVDGNLVGGAINGGTAAVHQQLFLRPVPGLGRADTPVDRLYLAGASAHPGGAVHGGPGANAARAALRRAGRGGAAYREVIQRLHGAIYR</sequence>
<evidence type="ECO:0000259" key="4">
    <source>
        <dbReference type="Pfam" id="PF01593"/>
    </source>
</evidence>
<evidence type="ECO:0000313" key="6">
    <source>
        <dbReference type="Proteomes" id="UP000249915"/>
    </source>
</evidence>
<organism evidence="5 6">
    <name type="scientific">Prauserella muralis</name>
    <dbReference type="NCBI Taxonomy" id="588067"/>
    <lineage>
        <taxon>Bacteria</taxon>
        <taxon>Bacillati</taxon>
        <taxon>Actinomycetota</taxon>
        <taxon>Actinomycetes</taxon>
        <taxon>Pseudonocardiales</taxon>
        <taxon>Pseudonocardiaceae</taxon>
        <taxon>Prauserella</taxon>
    </lineage>
</organism>
<protein>
    <recommendedName>
        <fullName evidence="3">Pyridine nucleotide-disulfide oxidoreductase domain-containing protein 2</fullName>
    </recommendedName>
</protein>
<comment type="function">
    <text evidence="1">Probable oxidoreductase that may play a role as regulator of mitochondrial function.</text>
</comment>
<evidence type="ECO:0000256" key="2">
    <source>
        <dbReference type="ARBA" id="ARBA00038825"/>
    </source>
</evidence>